<gene>
    <name evidence="2" type="ORF">GCM10023186_20830</name>
</gene>
<keyword evidence="1" id="KW-0812">Transmembrane</keyword>
<dbReference type="Proteomes" id="UP001500454">
    <property type="component" value="Unassembled WGS sequence"/>
</dbReference>
<dbReference type="EMBL" id="BAABHA010000004">
    <property type="protein sequence ID" value="GAA4381417.1"/>
    <property type="molecule type" value="Genomic_DNA"/>
</dbReference>
<keyword evidence="1" id="KW-1133">Transmembrane helix</keyword>
<reference evidence="3" key="1">
    <citation type="journal article" date="2019" name="Int. J. Syst. Evol. Microbiol.">
        <title>The Global Catalogue of Microorganisms (GCM) 10K type strain sequencing project: providing services to taxonomists for standard genome sequencing and annotation.</title>
        <authorList>
            <consortium name="The Broad Institute Genomics Platform"/>
            <consortium name="The Broad Institute Genome Sequencing Center for Infectious Disease"/>
            <person name="Wu L."/>
            <person name="Ma J."/>
        </authorList>
    </citation>
    <scope>NUCLEOTIDE SEQUENCE [LARGE SCALE GENOMIC DNA]</scope>
    <source>
        <strain evidence="3">JCM 17924</strain>
    </source>
</reference>
<keyword evidence="1" id="KW-0472">Membrane</keyword>
<name>A0ABP8IZ35_9BACT</name>
<evidence type="ECO:0008006" key="4">
    <source>
        <dbReference type="Google" id="ProtNLM"/>
    </source>
</evidence>
<sequence>MEVQLTKRLWERLTQQPKKIQPQKLAFDSGNGGVGPKKRYWRGEAFTFVMSYTANQTMKVTRFHLAAFLLVLLITMLQLSGPARAQSLPDPGSAAGRATSLARYYNHSLRLQPHQYKPVFRATLQQVQAMDSLQLHGVVSAASLHQIEEDFVAHVQPCLTASQLSALLTMRTQQPQERIAPAVVSSIR</sequence>
<comment type="caution">
    <text evidence="2">The sequence shown here is derived from an EMBL/GenBank/DDBJ whole genome shotgun (WGS) entry which is preliminary data.</text>
</comment>
<keyword evidence="3" id="KW-1185">Reference proteome</keyword>
<organism evidence="2 3">
    <name type="scientific">Hymenobacter koreensis</name>
    <dbReference type="NCBI Taxonomy" id="1084523"/>
    <lineage>
        <taxon>Bacteria</taxon>
        <taxon>Pseudomonadati</taxon>
        <taxon>Bacteroidota</taxon>
        <taxon>Cytophagia</taxon>
        <taxon>Cytophagales</taxon>
        <taxon>Hymenobacteraceae</taxon>
        <taxon>Hymenobacter</taxon>
    </lineage>
</organism>
<evidence type="ECO:0000313" key="2">
    <source>
        <dbReference type="EMBL" id="GAA4381417.1"/>
    </source>
</evidence>
<evidence type="ECO:0000313" key="3">
    <source>
        <dbReference type="Proteomes" id="UP001500454"/>
    </source>
</evidence>
<feature type="transmembrane region" description="Helical" evidence="1">
    <location>
        <begin position="60"/>
        <end position="79"/>
    </location>
</feature>
<proteinExistence type="predicted"/>
<accession>A0ABP8IZ35</accession>
<evidence type="ECO:0000256" key="1">
    <source>
        <dbReference type="SAM" id="Phobius"/>
    </source>
</evidence>
<protein>
    <recommendedName>
        <fullName evidence="4">DUF4168 domain-containing protein</fullName>
    </recommendedName>
</protein>